<dbReference type="PANTHER" id="PTHR10957">
    <property type="entry name" value="RAP1 GTPASE-GDP DISSOCIATION STIMULATOR 1"/>
    <property type="match status" value="1"/>
</dbReference>
<keyword evidence="3" id="KW-1185">Reference proteome</keyword>
<dbReference type="SUPFAM" id="SSF48371">
    <property type="entry name" value="ARM repeat"/>
    <property type="match status" value="1"/>
</dbReference>
<name>A0A175VNS9_9PEZI</name>
<reference evidence="2 3" key="1">
    <citation type="journal article" date="2016" name="Genome Announc.">
        <title>Genome Sequence of Madurella mycetomatis mm55, Isolated from a Human Mycetoma Case in Sudan.</title>
        <authorList>
            <person name="Smit S."/>
            <person name="Derks M.F."/>
            <person name="Bervoets S."/>
            <person name="Fahal A."/>
            <person name="van Leeuwen W."/>
            <person name="van Belkum A."/>
            <person name="van de Sande W.W."/>
        </authorList>
    </citation>
    <scope>NUCLEOTIDE SEQUENCE [LARGE SCALE GENOMIC DNA]</scope>
    <source>
        <strain evidence="3">mm55</strain>
    </source>
</reference>
<proteinExistence type="predicted"/>
<dbReference type="EMBL" id="LCTW02000600">
    <property type="protein sequence ID" value="KXX72942.1"/>
    <property type="molecule type" value="Genomic_DNA"/>
</dbReference>
<feature type="region of interest" description="Disordered" evidence="1">
    <location>
        <begin position="481"/>
        <end position="508"/>
    </location>
</feature>
<dbReference type="OrthoDB" id="26149at2759"/>
<dbReference type="Proteomes" id="UP000078237">
    <property type="component" value="Unassembled WGS sequence"/>
</dbReference>
<comment type="caution">
    <text evidence="2">The sequence shown here is derived from an EMBL/GenBank/DDBJ whole genome shotgun (WGS) entry which is preliminary data.</text>
</comment>
<evidence type="ECO:0000256" key="1">
    <source>
        <dbReference type="SAM" id="MobiDB-lite"/>
    </source>
</evidence>
<organism evidence="2 3">
    <name type="scientific">Madurella mycetomatis</name>
    <dbReference type="NCBI Taxonomy" id="100816"/>
    <lineage>
        <taxon>Eukaryota</taxon>
        <taxon>Fungi</taxon>
        <taxon>Dikarya</taxon>
        <taxon>Ascomycota</taxon>
        <taxon>Pezizomycotina</taxon>
        <taxon>Sordariomycetes</taxon>
        <taxon>Sordariomycetidae</taxon>
        <taxon>Sordariales</taxon>
        <taxon>Sordariales incertae sedis</taxon>
        <taxon>Madurella</taxon>
    </lineage>
</organism>
<sequence>MARTVENIAALLGSRSSSAESGEDEKSWRTAQLAEVLTAVREETVDGLASVVEKLADGARDGEIVLDFNFRRMTTRAIWQLRSFVIDCFKHDAILPFATAATLNVCVDYNQAQAQASEAGLNRVLVDIVSSARLSSCQSSLSHIMTILEFLCNQDSEPKIANPNTPALLFSLATSEKYDADLDSFMEICTPALAYLTFQDFQSVLLESGSLELLQSAFSQLYTRFDITDLDPDTAAQLKQVGNGFLTIFADISALPGFPTVCPLDSKPAQILIDWLGLPPTFSSLQTAACLSLGNLSRSDESSTALLKHVQAPLLDILSRAIPPSSSEPPVPRDFVPPLQLIHASLSFLKNLAIPPPNKPLIGASLLDSSRPLLPRIWTSTRTQPQLQFAAISLARLLLVNCPANVRCMCAPLATENNIHNNGSASNLALLATTAFSADEDPIKMEAARAASLICRALHHSRSPSSPATSEDVLDTAWTWHSASSSPSSPPPSLSSPSGSEKEATDPSNTNVRARFYASHADVITDSLLLLLNQPRFPSVRSDAIFVLALMSRSAPDGARMALRVLQAGGKDKNKMAWRILAEVITGSADLAGEFLEQIKGGETVERVEAEAGEKKDDDDGGVKVVGITNGLTLEPQQQQQLSAGGTAKMDRENAMVLVAELLRHFSEELASIRDPLEAILGKGGEQVVQGREGSSSA</sequence>
<dbReference type="InterPro" id="IPR016024">
    <property type="entry name" value="ARM-type_fold"/>
</dbReference>
<dbReference type="InterPro" id="IPR040144">
    <property type="entry name" value="RAP1GDS1"/>
</dbReference>
<protein>
    <submittedName>
        <fullName evidence="2">Rap1 GTPase-GDP dissociation stimulator 1-B</fullName>
    </submittedName>
</protein>
<evidence type="ECO:0000313" key="2">
    <source>
        <dbReference type="EMBL" id="KXX72942.1"/>
    </source>
</evidence>
<accession>A0A175VNS9</accession>
<gene>
    <name evidence="2" type="ORF">MMYC01_210215</name>
</gene>
<dbReference type="VEuPathDB" id="FungiDB:MMYC01_210215"/>
<dbReference type="GO" id="GO:0005085">
    <property type="term" value="F:guanyl-nucleotide exchange factor activity"/>
    <property type="evidence" value="ECO:0007669"/>
    <property type="project" value="InterPro"/>
</dbReference>
<dbReference type="AlphaFoldDB" id="A0A175VNS9"/>
<evidence type="ECO:0000313" key="3">
    <source>
        <dbReference type="Proteomes" id="UP000078237"/>
    </source>
</evidence>
<dbReference type="STRING" id="100816.A0A175VNS9"/>